<dbReference type="EMBL" id="VOBQ01000006">
    <property type="protein sequence ID" value="TWO71701.1"/>
    <property type="molecule type" value="Genomic_DNA"/>
</dbReference>
<name>A0A562ZTK3_9BURK</name>
<evidence type="ECO:0000313" key="2">
    <source>
        <dbReference type="EMBL" id="TWO71701.1"/>
    </source>
</evidence>
<evidence type="ECO:0000313" key="3">
    <source>
        <dbReference type="Proteomes" id="UP000318199"/>
    </source>
</evidence>
<evidence type="ECO:0008006" key="4">
    <source>
        <dbReference type="Google" id="ProtNLM"/>
    </source>
</evidence>
<accession>A0A562ZTK3</accession>
<dbReference type="Proteomes" id="UP000318199">
    <property type="component" value="Unassembled WGS sequence"/>
</dbReference>
<protein>
    <recommendedName>
        <fullName evidence="4">DUF1311 domain-containing protein</fullName>
    </recommendedName>
</protein>
<gene>
    <name evidence="2" type="ORF">FN976_08810</name>
</gene>
<reference evidence="2 3" key="1">
    <citation type="submission" date="2019-07" db="EMBL/GenBank/DDBJ databases">
        <title>Caenimonas sedimenti sp. nov., isolated from activated sludge.</title>
        <authorList>
            <person name="Xu J."/>
        </authorList>
    </citation>
    <scope>NUCLEOTIDE SEQUENCE [LARGE SCALE GENOMIC DNA]</scope>
    <source>
        <strain evidence="2 3">HX-9-20</strain>
    </source>
</reference>
<feature type="chain" id="PRO_5022099132" description="DUF1311 domain-containing protein" evidence="1">
    <location>
        <begin position="21"/>
        <end position="157"/>
    </location>
</feature>
<feature type="signal peptide" evidence="1">
    <location>
        <begin position="1"/>
        <end position="20"/>
    </location>
</feature>
<organism evidence="2 3">
    <name type="scientific">Caenimonas sedimenti</name>
    <dbReference type="NCBI Taxonomy" id="2596921"/>
    <lineage>
        <taxon>Bacteria</taxon>
        <taxon>Pseudomonadati</taxon>
        <taxon>Pseudomonadota</taxon>
        <taxon>Betaproteobacteria</taxon>
        <taxon>Burkholderiales</taxon>
        <taxon>Comamonadaceae</taxon>
        <taxon>Caenimonas</taxon>
    </lineage>
</organism>
<proteinExistence type="predicted"/>
<sequence>MKSFVQVALVLAMCPVAALAQPVHFNVQCLPPAQQDEIKAKAQAIQDATAARRIAATQQVGSSTRLAELRADKEAKQSAFSECSFKARAAGQRPADACGAQLGAMAAATRAHTDMESGMDRAARPFAQEERTRLEELRAQYPTCAQPLLPDNPVIRK</sequence>
<comment type="caution">
    <text evidence="2">The sequence shown here is derived from an EMBL/GenBank/DDBJ whole genome shotgun (WGS) entry which is preliminary data.</text>
</comment>
<keyword evidence="3" id="KW-1185">Reference proteome</keyword>
<dbReference type="RefSeq" id="WP_145892642.1">
    <property type="nucleotide sequence ID" value="NZ_VOBQ01000006.1"/>
</dbReference>
<dbReference type="AlphaFoldDB" id="A0A562ZTK3"/>
<evidence type="ECO:0000256" key="1">
    <source>
        <dbReference type="SAM" id="SignalP"/>
    </source>
</evidence>
<keyword evidence="1" id="KW-0732">Signal</keyword>